<evidence type="ECO:0000313" key="2">
    <source>
        <dbReference type="Proteomes" id="UP000053144"/>
    </source>
</evidence>
<name>A0A0L9UW45_PHAAN</name>
<dbReference type="PANTHER" id="PTHR36892:SF1">
    <property type="entry name" value="OS05G0518200 PROTEIN"/>
    <property type="match status" value="1"/>
</dbReference>
<evidence type="ECO:0008006" key="3">
    <source>
        <dbReference type="Google" id="ProtNLM"/>
    </source>
</evidence>
<organism evidence="1 2">
    <name type="scientific">Phaseolus angularis</name>
    <name type="common">Azuki bean</name>
    <name type="synonym">Vigna angularis</name>
    <dbReference type="NCBI Taxonomy" id="3914"/>
    <lineage>
        <taxon>Eukaryota</taxon>
        <taxon>Viridiplantae</taxon>
        <taxon>Streptophyta</taxon>
        <taxon>Embryophyta</taxon>
        <taxon>Tracheophyta</taxon>
        <taxon>Spermatophyta</taxon>
        <taxon>Magnoliopsida</taxon>
        <taxon>eudicotyledons</taxon>
        <taxon>Gunneridae</taxon>
        <taxon>Pentapetalae</taxon>
        <taxon>rosids</taxon>
        <taxon>fabids</taxon>
        <taxon>Fabales</taxon>
        <taxon>Fabaceae</taxon>
        <taxon>Papilionoideae</taxon>
        <taxon>50 kb inversion clade</taxon>
        <taxon>NPAAA clade</taxon>
        <taxon>indigoferoid/millettioid clade</taxon>
        <taxon>Phaseoleae</taxon>
        <taxon>Vigna</taxon>
    </lineage>
</organism>
<dbReference type="PANTHER" id="PTHR36892">
    <property type="entry name" value="OS01G0201800 PROTEIN"/>
    <property type="match status" value="1"/>
</dbReference>
<dbReference type="Proteomes" id="UP000053144">
    <property type="component" value="Chromosome 7"/>
</dbReference>
<dbReference type="EMBL" id="CM003377">
    <property type="protein sequence ID" value="KOM46769.1"/>
    <property type="molecule type" value="Genomic_DNA"/>
</dbReference>
<dbReference type="AlphaFoldDB" id="A0A0L9UW45"/>
<sequence>MVCPVCRNFNAATVTAVNTHIDGCLAQVVREKQRHMRRTVNCKSKPKAPKKRSITEIITIALPIEAGKSKGIQVKENKEKSDYHHNHRLTYLISFQNLNIQRDRE</sequence>
<reference evidence="2" key="1">
    <citation type="journal article" date="2015" name="Proc. Natl. Acad. Sci. U.S.A.">
        <title>Genome sequencing of adzuki bean (Vigna angularis) provides insight into high starch and low fat accumulation and domestication.</title>
        <authorList>
            <person name="Yang K."/>
            <person name="Tian Z."/>
            <person name="Chen C."/>
            <person name="Luo L."/>
            <person name="Zhao B."/>
            <person name="Wang Z."/>
            <person name="Yu L."/>
            <person name="Li Y."/>
            <person name="Sun Y."/>
            <person name="Li W."/>
            <person name="Chen Y."/>
            <person name="Li Y."/>
            <person name="Zhang Y."/>
            <person name="Ai D."/>
            <person name="Zhao J."/>
            <person name="Shang C."/>
            <person name="Ma Y."/>
            <person name="Wu B."/>
            <person name="Wang M."/>
            <person name="Gao L."/>
            <person name="Sun D."/>
            <person name="Zhang P."/>
            <person name="Guo F."/>
            <person name="Wang W."/>
            <person name="Li Y."/>
            <person name="Wang J."/>
            <person name="Varshney R.K."/>
            <person name="Wang J."/>
            <person name="Ling H.Q."/>
            <person name="Wan P."/>
        </authorList>
    </citation>
    <scope>NUCLEOTIDE SEQUENCE</scope>
    <source>
        <strain evidence="2">cv. Jingnong 6</strain>
    </source>
</reference>
<gene>
    <name evidence="1" type="ORF">LR48_Vigan07g047300</name>
</gene>
<evidence type="ECO:0000313" key="1">
    <source>
        <dbReference type="EMBL" id="KOM46769.1"/>
    </source>
</evidence>
<proteinExistence type="predicted"/>
<protein>
    <recommendedName>
        <fullName evidence="3">UBZ4-type domain-containing protein</fullName>
    </recommendedName>
</protein>
<dbReference type="Gramene" id="KOM46769">
    <property type="protein sequence ID" value="KOM46769"/>
    <property type="gene ID" value="LR48_Vigan07g047300"/>
</dbReference>
<accession>A0A0L9UW45</accession>